<keyword evidence="2" id="KW-1185">Reference proteome</keyword>
<sequence>MTVRQAELASSIVTSVGEFCEVEYKRVNNIYSKMTSQRALRDEEIEQYLLENEVDSLRDSDSELENQLFEDDV</sequence>
<gene>
    <name evidence="1" type="ORF">EVAR_32952_1</name>
</gene>
<evidence type="ECO:0000313" key="1">
    <source>
        <dbReference type="EMBL" id="GBP55700.1"/>
    </source>
</evidence>
<dbReference type="AlphaFoldDB" id="A0A4C1WXV6"/>
<reference evidence="1 2" key="1">
    <citation type="journal article" date="2019" name="Commun. Biol.">
        <title>The bagworm genome reveals a unique fibroin gene that provides high tensile strength.</title>
        <authorList>
            <person name="Kono N."/>
            <person name="Nakamura H."/>
            <person name="Ohtoshi R."/>
            <person name="Tomita M."/>
            <person name="Numata K."/>
            <person name="Arakawa K."/>
        </authorList>
    </citation>
    <scope>NUCLEOTIDE SEQUENCE [LARGE SCALE GENOMIC DNA]</scope>
</reference>
<name>A0A4C1WXV6_EUMVA</name>
<evidence type="ECO:0000313" key="2">
    <source>
        <dbReference type="Proteomes" id="UP000299102"/>
    </source>
</evidence>
<dbReference type="EMBL" id="BGZK01000676">
    <property type="protein sequence ID" value="GBP55700.1"/>
    <property type="molecule type" value="Genomic_DNA"/>
</dbReference>
<comment type="caution">
    <text evidence="1">The sequence shown here is derived from an EMBL/GenBank/DDBJ whole genome shotgun (WGS) entry which is preliminary data.</text>
</comment>
<proteinExistence type="predicted"/>
<protein>
    <submittedName>
        <fullName evidence="1">Uncharacterized protein</fullName>
    </submittedName>
</protein>
<organism evidence="1 2">
    <name type="scientific">Eumeta variegata</name>
    <name type="common">Bagworm moth</name>
    <name type="synonym">Eumeta japonica</name>
    <dbReference type="NCBI Taxonomy" id="151549"/>
    <lineage>
        <taxon>Eukaryota</taxon>
        <taxon>Metazoa</taxon>
        <taxon>Ecdysozoa</taxon>
        <taxon>Arthropoda</taxon>
        <taxon>Hexapoda</taxon>
        <taxon>Insecta</taxon>
        <taxon>Pterygota</taxon>
        <taxon>Neoptera</taxon>
        <taxon>Endopterygota</taxon>
        <taxon>Lepidoptera</taxon>
        <taxon>Glossata</taxon>
        <taxon>Ditrysia</taxon>
        <taxon>Tineoidea</taxon>
        <taxon>Psychidae</taxon>
        <taxon>Oiketicinae</taxon>
        <taxon>Eumeta</taxon>
    </lineage>
</organism>
<dbReference type="Proteomes" id="UP000299102">
    <property type="component" value="Unassembled WGS sequence"/>
</dbReference>
<accession>A0A4C1WXV6</accession>